<dbReference type="InterPro" id="IPR000086">
    <property type="entry name" value="NUDIX_hydrolase_dom"/>
</dbReference>
<dbReference type="Proteomes" id="UP000179227">
    <property type="component" value="Unassembled WGS sequence"/>
</dbReference>
<dbReference type="EC" id="5.3.3.2" evidence="5"/>
<keyword evidence="8" id="KW-0460">Magnesium</keyword>
<dbReference type="PROSITE" id="PS00444">
    <property type="entry name" value="POLYPRENYL_SYNTHASE_2"/>
    <property type="match status" value="1"/>
</dbReference>
<sequence>MGEIRVDGNNQTLILVDRRDKSLGYESKEKCHTGLGKRHRAFVTLLFDDKNRILLQRRKHRLFDGFWDLTAISHPLYINGRNEVYQQASDRALKKEMGIGHVAVDKVGAFNYFAKDGKNCENEYCTVLTGEYSGKFKPNNKEVYKAKWVGYEDFIEDIAKNPSKFTPWAKETARILASRGLLIFDHSDQSAFSKELELFTKEFTKFSKQFFSKKQKLVEKYSSLIARFYKEIEEFGKGGKAMRPFLVYLGFRVGQLGRAVRGSDPERIMPVCLAIELTHNFLLIHDDIIDKSIVRRGKPTVHKKFEKGRDNHYGVSQAIIAGDIALLEVFDLMNKADFSDKLKSECLDVLLEVILETCYGEAMDVDNAYRRLGLGDVWQVTELKTARYSFVGPLTLGAILAGVKKSQTEALEEFGLKLGKAFQIQDDILGVFGSEKVIGKSTLSDMREGKNTLLFYKAREFANKEQKAALGRIWGSPKSGMGDLKAVKEIMRKTQALAWCERKMKELINDAKQSIPKISKDRGIRELFAGCADFVIYRAK</sequence>
<evidence type="ECO:0000256" key="3">
    <source>
        <dbReference type="ARBA" id="ARBA00006706"/>
    </source>
</evidence>
<dbReference type="InterPro" id="IPR008949">
    <property type="entry name" value="Isoprenoid_synthase_dom_sf"/>
</dbReference>
<dbReference type="CDD" id="cd02885">
    <property type="entry name" value="NUDIX_IPP_Isomerase"/>
    <property type="match status" value="1"/>
</dbReference>
<dbReference type="AlphaFoldDB" id="A0A1F5HX43"/>
<dbReference type="InterPro" id="IPR015797">
    <property type="entry name" value="NUDIX_hydrolase-like_dom_sf"/>
</dbReference>
<dbReference type="PROSITE" id="PS00723">
    <property type="entry name" value="POLYPRENYL_SYNTHASE_1"/>
    <property type="match status" value="1"/>
</dbReference>
<feature type="domain" description="Nudix hydrolase" evidence="11">
    <location>
        <begin position="37"/>
        <end position="171"/>
    </location>
</feature>
<evidence type="ECO:0000256" key="7">
    <source>
        <dbReference type="ARBA" id="ARBA00022723"/>
    </source>
</evidence>
<dbReference type="PANTHER" id="PTHR12001">
    <property type="entry name" value="GERANYLGERANYL PYROPHOSPHATE SYNTHASE"/>
    <property type="match status" value="1"/>
</dbReference>
<evidence type="ECO:0000256" key="1">
    <source>
        <dbReference type="ARBA" id="ARBA00001946"/>
    </source>
</evidence>
<evidence type="ECO:0000256" key="8">
    <source>
        <dbReference type="ARBA" id="ARBA00022842"/>
    </source>
</evidence>
<dbReference type="GO" id="GO:0046872">
    <property type="term" value="F:metal ion binding"/>
    <property type="evidence" value="ECO:0007669"/>
    <property type="project" value="UniProtKB-KW"/>
</dbReference>
<gene>
    <name evidence="12" type="ORF">A3A60_04510</name>
</gene>
<comment type="caution">
    <text evidence="12">The sequence shown here is derived from an EMBL/GenBank/DDBJ whole genome shotgun (WGS) entry which is preliminary data.</text>
</comment>
<dbReference type="Gene3D" id="3.90.79.10">
    <property type="entry name" value="Nucleoside Triphosphate Pyrophosphohydrolase"/>
    <property type="match status" value="1"/>
</dbReference>
<dbReference type="InterPro" id="IPR011876">
    <property type="entry name" value="IsopentenylPP_isomerase_typ1"/>
</dbReference>
<comment type="cofactor">
    <cofactor evidence="1">
        <name>Mg(2+)</name>
        <dbReference type="ChEBI" id="CHEBI:18420"/>
    </cofactor>
</comment>
<comment type="similarity">
    <text evidence="4">Belongs to the IPP isomerase type 1 family.</text>
</comment>
<dbReference type="EMBL" id="MFBS01000033">
    <property type="protein sequence ID" value="OGE08718.1"/>
    <property type="molecule type" value="Genomic_DNA"/>
</dbReference>
<keyword evidence="6" id="KW-0808">Transferase</keyword>
<keyword evidence="9" id="KW-0414">Isoprene biosynthesis</keyword>
<keyword evidence="10" id="KW-0413">Isomerase</keyword>
<reference evidence="12 13" key="1">
    <citation type="journal article" date="2016" name="Nat. Commun.">
        <title>Thousands of microbial genomes shed light on interconnected biogeochemical processes in an aquifer system.</title>
        <authorList>
            <person name="Anantharaman K."/>
            <person name="Brown C.T."/>
            <person name="Hug L.A."/>
            <person name="Sharon I."/>
            <person name="Castelle C.J."/>
            <person name="Probst A.J."/>
            <person name="Thomas B.C."/>
            <person name="Singh A."/>
            <person name="Wilkins M.J."/>
            <person name="Karaoz U."/>
            <person name="Brodie E.L."/>
            <person name="Williams K.H."/>
            <person name="Hubbard S.S."/>
            <person name="Banfield J.F."/>
        </authorList>
    </citation>
    <scope>NUCLEOTIDE SEQUENCE [LARGE SCALE GENOMIC DNA]</scope>
</reference>
<evidence type="ECO:0000256" key="9">
    <source>
        <dbReference type="ARBA" id="ARBA00023229"/>
    </source>
</evidence>
<dbReference type="GO" id="GO:0004452">
    <property type="term" value="F:isopentenyl-diphosphate delta-isomerase activity"/>
    <property type="evidence" value="ECO:0007669"/>
    <property type="project" value="UniProtKB-EC"/>
</dbReference>
<dbReference type="SFLD" id="SFLDG01017">
    <property type="entry name" value="Polyprenyl_Transferase_Like"/>
    <property type="match status" value="1"/>
</dbReference>
<evidence type="ECO:0000256" key="5">
    <source>
        <dbReference type="ARBA" id="ARBA00012057"/>
    </source>
</evidence>
<dbReference type="STRING" id="1797729.A3A60_04510"/>
<comment type="pathway">
    <text evidence="2">Isoprenoid biosynthesis; dimethylallyl diphosphate biosynthesis; dimethylallyl diphosphate from isopentenyl diphosphate: step 1/1.</text>
</comment>
<organism evidence="12 13">
    <name type="scientific">Candidatus Curtissbacteria bacterium RIFCSPLOWO2_01_FULL_42_26</name>
    <dbReference type="NCBI Taxonomy" id="1797729"/>
    <lineage>
        <taxon>Bacteria</taxon>
        <taxon>Candidatus Curtissiibacteriota</taxon>
    </lineage>
</organism>
<evidence type="ECO:0000313" key="13">
    <source>
        <dbReference type="Proteomes" id="UP000179227"/>
    </source>
</evidence>
<protein>
    <recommendedName>
        <fullName evidence="5">isopentenyl-diphosphate Delta-isomerase</fullName>
        <ecNumber evidence="5">5.3.3.2</ecNumber>
    </recommendedName>
</protein>
<evidence type="ECO:0000256" key="4">
    <source>
        <dbReference type="ARBA" id="ARBA00007579"/>
    </source>
</evidence>
<evidence type="ECO:0000256" key="6">
    <source>
        <dbReference type="ARBA" id="ARBA00022679"/>
    </source>
</evidence>
<dbReference type="Pfam" id="PF00348">
    <property type="entry name" value="polyprenyl_synt"/>
    <property type="match status" value="1"/>
</dbReference>
<dbReference type="Pfam" id="PF00293">
    <property type="entry name" value="NUDIX"/>
    <property type="match status" value="1"/>
</dbReference>
<evidence type="ECO:0000256" key="10">
    <source>
        <dbReference type="ARBA" id="ARBA00023235"/>
    </source>
</evidence>
<dbReference type="SUPFAM" id="SSF55811">
    <property type="entry name" value="Nudix"/>
    <property type="match status" value="1"/>
</dbReference>
<proteinExistence type="inferred from homology"/>
<evidence type="ECO:0000259" key="11">
    <source>
        <dbReference type="PROSITE" id="PS51462"/>
    </source>
</evidence>
<dbReference type="SFLD" id="SFLDS00005">
    <property type="entry name" value="Isoprenoid_Synthase_Type_I"/>
    <property type="match status" value="1"/>
</dbReference>
<dbReference type="PANTHER" id="PTHR12001:SF85">
    <property type="entry name" value="SHORT CHAIN ISOPRENYL DIPHOSPHATE SYNTHASE"/>
    <property type="match status" value="1"/>
</dbReference>
<dbReference type="Gene3D" id="1.10.600.10">
    <property type="entry name" value="Farnesyl Diphosphate Synthase"/>
    <property type="match status" value="1"/>
</dbReference>
<name>A0A1F5HX43_9BACT</name>
<accession>A0A1F5HX43</accession>
<dbReference type="GO" id="GO:0008299">
    <property type="term" value="P:isoprenoid biosynthetic process"/>
    <property type="evidence" value="ECO:0007669"/>
    <property type="project" value="UniProtKB-KW"/>
</dbReference>
<comment type="similarity">
    <text evidence="3">Belongs to the FPP/GGPP synthase family.</text>
</comment>
<dbReference type="GO" id="GO:0004659">
    <property type="term" value="F:prenyltransferase activity"/>
    <property type="evidence" value="ECO:0007669"/>
    <property type="project" value="InterPro"/>
</dbReference>
<dbReference type="PROSITE" id="PS51462">
    <property type="entry name" value="NUDIX"/>
    <property type="match status" value="1"/>
</dbReference>
<dbReference type="CDD" id="cd00685">
    <property type="entry name" value="Trans_IPPS_HT"/>
    <property type="match status" value="1"/>
</dbReference>
<evidence type="ECO:0000313" key="12">
    <source>
        <dbReference type="EMBL" id="OGE08718.1"/>
    </source>
</evidence>
<evidence type="ECO:0000256" key="2">
    <source>
        <dbReference type="ARBA" id="ARBA00004826"/>
    </source>
</evidence>
<keyword evidence="7" id="KW-0479">Metal-binding</keyword>
<dbReference type="InterPro" id="IPR033749">
    <property type="entry name" value="Polyprenyl_synt_CS"/>
</dbReference>
<dbReference type="InterPro" id="IPR000092">
    <property type="entry name" value="Polyprenyl_synt"/>
</dbReference>
<dbReference type="SUPFAM" id="SSF48576">
    <property type="entry name" value="Terpenoid synthases"/>
    <property type="match status" value="1"/>
</dbReference>